<keyword evidence="2" id="KW-0812">Transmembrane</keyword>
<organism evidence="3 4">
    <name type="scientific">Microbacterium hydrocarbonoxydans</name>
    <dbReference type="NCBI Taxonomy" id="273678"/>
    <lineage>
        <taxon>Bacteria</taxon>
        <taxon>Bacillati</taxon>
        <taxon>Actinomycetota</taxon>
        <taxon>Actinomycetes</taxon>
        <taxon>Micrococcales</taxon>
        <taxon>Microbacteriaceae</taxon>
        <taxon>Microbacterium</taxon>
    </lineage>
</organism>
<name>A0A1H4PRD1_9MICO</name>
<accession>A0A1H4PRD1</accession>
<gene>
    <name evidence="3" type="ORF">SAMN04489807_2876</name>
</gene>
<protein>
    <submittedName>
        <fullName evidence="3">Uncharacterized protein</fullName>
    </submittedName>
</protein>
<feature type="transmembrane region" description="Helical" evidence="2">
    <location>
        <begin position="120"/>
        <end position="140"/>
    </location>
</feature>
<evidence type="ECO:0000256" key="1">
    <source>
        <dbReference type="SAM" id="MobiDB-lite"/>
    </source>
</evidence>
<dbReference type="Proteomes" id="UP000183750">
    <property type="component" value="Unassembled WGS sequence"/>
</dbReference>
<dbReference type="OrthoDB" id="5062378at2"/>
<feature type="compositionally biased region" description="Basic and acidic residues" evidence="1">
    <location>
        <begin position="28"/>
        <end position="42"/>
    </location>
</feature>
<feature type="region of interest" description="Disordered" evidence="1">
    <location>
        <begin position="385"/>
        <end position="407"/>
    </location>
</feature>
<dbReference type="EMBL" id="FNSQ01000005">
    <property type="protein sequence ID" value="SEC09861.1"/>
    <property type="molecule type" value="Genomic_DNA"/>
</dbReference>
<sequence length="407" mass="42618">MLQETDAAELRALQAKAYGRDGGLTEADAARLRELEGSRAEPEAAPIEMPSDGEGSRADAAIVESSDVPAATASGSPTAVGAAPEGPESTDQARDEGEGLASVPRPATGLRQTLRRHWKAVAAASVALLVIGVAAGWALFGRDDAVALTPEQQERRAELQVEGKYDPGSVRAIGQDDDVIVWFATKDDGEMVCVTIDTAEDSARQCQRAEEFESGAGAGVSITAAAADGDEAPQQIWASATRTMNGEIVAFIQRWDNTQEDWLAQFQGEERESAEDLVAQGFEEYSFSVIGYFGDAPVWSAQRVVDGAPQDCLVVDAVDALECTEAGQTQVPGHELEVSGVTVDNATGASSSWSVTLAYTPTGTSYLIVSGEAPAAEATVKPGETFEVGGEKQDPIQVEVPSDDPAG</sequence>
<keyword evidence="4" id="KW-1185">Reference proteome</keyword>
<dbReference type="RefSeq" id="WP_060927050.1">
    <property type="nucleotide sequence ID" value="NZ_FNSQ01000005.1"/>
</dbReference>
<dbReference type="AlphaFoldDB" id="A0A1H4PRD1"/>
<feature type="region of interest" description="Disordered" evidence="1">
    <location>
        <begin position="15"/>
        <end position="108"/>
    </location>
</feature>
<reference evidence="4" key="1">
    <citation type="submission" date="2016-10" db="EMBL/GenBank/DDBJ databases">
        <authorList>
            <person name="Varghese N."/>
            <person name="Submissions S."/>
        </authorList>
    </citation>
    <scope>NUCLEOTIDE SEQUENCE [LARGE SCALE GENOMIC DNA]</scope>
    <source>
        <strain evidence="4">DSM 16089</strain>
    </source>
</reference>
<evidence type="ECO:0000256" key="2">
    <source>
        <dbReference type="SAM" id="Phobius"/>
    </source>
</evidence>
<keyword evidence="2" id="KW-1133">Transmembrane helix</keyword>
<proteinExistence type="predicted"/>
<keyword evidence="2" id="KW-0472">Membrane</keyword>
<evidence type="ECO:0000313" key="3">
    <source>
        <dbReference type="EMBL" id="SEC09861.1"/>
    </source>
</evidence>
<evidence type="ECO:0000313" key="4">
    <source>
        <dbReference type="Proteomes" id="UP000183750"/>
    </source>
</evidence>